<dbReference type="PANTHER" id="PTHR30050:SF4">
    <property type="entry name" value="ATP-BINDING PROTEIN RV3427C IN INSERTION SEQUENCE-RELATED"/>
    <property type="match status" value="1"/>
</dbReference>
<dbReference type="PANTHER" id="PTHR30050">
    <property type="entry name" value="CHROMOSOMAL REPLICATION INITIATOR PROTEIN DNAA"/>
    <property type="match status" value="1"/>
</dbReference>
<evidence type="ECO:0000256" key="3">
    <source>
        <dbReference type="ARBA" id="ARBA00022840"/>
    </source>
</evidence>
<feature type="domain" description="AAA+ ATPase" evidence="5">
    <location>
        <begin position="107"/>
        <end position="233"/>
    </location>
</feature>
<dbReference type="GO" id="GO:0006260">
    <property type="term" value="P:DNA replication"/>
    <property type="evidence" value="ECO:0007669"/>
    <property type="project" value="TreeGrafter"/>
</dbReference>
<dbReference type="RefSeq" id="WP_039890060.1">
    <property type="nucleotide sequence ID" value="NZ_AP022314.1"/>
</dbReference>
<dbReference type="EMBL" id="AP022314">
    <property type="protein sequence ID" value="BBU20464.1"/>
    <property type="molecule type" value="Genomic_DNA"/>
</dbReference>
<comment type="similarity">
    <text evidence="1">Belongs to the IS21/IS1162 putative ATP-binding protein family.</text>
</comment>
<dbReference type="GO" id="GO:0005524">
    <property type="term" value="F:ATP binding"/>
    <property type="evidence" value="ECO:0007669"/>
    <property type="project" value="UniProtKB-KW"/>
</dbReference>
<protein>
    <submittedName>
        <fullName evidence="6">ATP-binding protein in insertion sequence</fullName>
    </submittedName>
</protein>
<evidence type="ECO:0000256" key="1">
    <source>
        <dbReference type="ARBA" id="ARBA00008059"/>
    </source>
</evidence>
<dbReference type="InterPro" id="IPR003593">
    <property type="entry name" value="AAA+_ATPase"/>
</dbReference>
<evidence type="ECO:0000256" key="2">
    <source>
        <dbReference type="ARBA" id="ARBA00022741"/>
    </source>
</evidence>
<dbReference type="NCBIfam" id="NF038214">
    <property type="entry name" value="IS21_help_AAA"/>
    <property type="match status" value="1"/>
</dbReference>
<dbReference type="InterPro" id="IPR047661">
    <property type="entry name" value="IstB"/>
</dbReference>
<name>A0A2X1SNA1_MYCXE</name>
<feature type="region of interest" description="Disordered" evidence="4">
    <location>
        <begin position="243"/>
        <end position="272"/>
    </location>
</feature>
<evidence type="ECO:0000313" key="7">
    <source>
        <dbReference type="EMBL" id="BBU23957.1"/>
    </source>
</evidence>
<keyword evidence="3 6" id="KW-0067">ATP-binding</keyword>
<dbReference type="Gene3D" id="3.40.50.300">
    <property type="entry name" value="P-loop containing nucleotide triphosphate hydrolases"/>
    <property type="match status" value="1"/>
</dbReference>
<evidence type="ECO:0000313" key="6">
    <source>
        <dbReference type="EMBL" id="BBU20464.1"/>
    </source>
</evidence>
<evidence type="ECO:0000259" key="5">
    <source>
        <dbReference type="SMART" id="SM00382"/>
    </source>
</evidence>
<gene>
    <name evidence="6" type="ORF">MYXE_02530</name>
    <name evidence="7" type="ORF">MYXE_37470</name>
</gene>
<accession>A0A2X1SNA1</accession>
<dbReference type="AlphaFoldDB" id="A0A2X1SNA1"/>
<keyword evidence="2" id="KW-0547">Nucleotide-binding</keyword>
<dbReference type="Pfam" id="PF01695">
    <property type="entry name" value="IstB_IS21"/>
    <property type="match status" value="1"/>
</dbReference>
<organism evidence="6 8">
    <name type="scientific">Mycobacterium xenopi</name>
    <dbReference type="NCBI Taxonomy" id="1789"/>
    <lineage>
        <taxon>Bacteria</taxon>
        <taxon>Bacillati</taxon>
        <taxon>Actinomycetota</taxon>
        <taxon>Actinomycetes</taxon>
        <taxon>Mycobacteriales</taxon>
        <taxon>Mycobacteriaceae</taxon>
        <taxon>Mycobacterium</taxon>
    </lineage>
</organism>
<dbReference type="PIRSF" id="PIRSF003073">
    <property type="entry name" value="DNAC_TnpB_IstB"/>
    <property type="match status" value="1"/>
</dbReference>
<dbReference type="EMBL" id="AP022314">
    <property type="protein sequence ID" value="BBU23957.1"/>
    <property type="molecule type" value="Genomic_DNA"/>
</dbReference>
<dbReference type="KEGG" id="mxe:MYXE_02530"/>
<reference evidence="6 8" key="1">
    <citation type="submission" date="2019-12" db="EMBL/GenBank/DDBJ databases">
        <title>Complete genome sequence of Mycolicibacterium xenopi str. JCM15661T.</title>
        <authorList>
            <person name="Yoshida M."/>
            <person name="Fukano H."/>
            <person name="Asakura T."/>
            <person name="Hoshino Y."/>
        </authorList>
    </citation>
    <scope>NUCLEOTIDE SEQUENCE [LARGE SCALE GENOMIC DNA]</scope>
    <source>
        <strain evidence="6 8">JCM 15661T</strain>
    </source>
</reference>
<evidence type="ECO:0000256" key="4">
    <source>
        <dbReference type="SAM" id="MobiDB-lite"/>
    </source>
</evidence>
<dbReference type="InterPro" id="IPR027417">
    <property type="entry name" value="P-loop_NTPase"/>
</dbReference>
<feature type="compositionally biased region" description="Basic and acidic residues" evidence="4">
    <location>
        <begin position="252"/>
        <end position="263"/>
    </location>
</feature>
<sequence>MATKPVVTDPISTDLKRVMRQLKLGRMLDTLPERLTLAHQRHLSHAAFLELILADEATRRDNSSAARRAREAGLDATMRLDSWDDSAAVSYDRTLWTDLTSLRFLDGPHGALLLGPVGVGKTHLATTLGHIAVRRRIPTLMLRADAMFKRLKASRLDNSTEAEMRRLAQVRLLIIDDFALQPMDATATADFYELVVARHQRGSTVLTSNRSPDEWLAVMTDPLLAQSAVDRVTSTAHELIIEGQSYRRRQKPSVDTRPNDRRSSPVSQTGGP</sequence>
<dbReference type="InterPro" id="IPR028350">
    <property type="entry name" value="DNAC/IstB-like"/>
</dbReference>
<dbReference type="CDD" id="cd00009">
    <property type="entry name" value="AAA"/>
    <property type="match status" value="1"/>
</dbReference>
<dbReference type="Proteomes" id="UP000464624">
    <property type="component" value="Chromosome"/>
</dbReference>
<proteinExistence type="inferred from homology"/>
<dbReference type="KEGG" id="mxe:MYXE_37470"/>
<dbReference type="SUPFAM" id="SSF52540">
    <property type="entry name" value="P-loop containing nucleoside triphosphate hydrolases"/>
    <property type="match status" value="1"/>
</dbReference>
<dbReference type="SMART" id="SM00382">
    <property type="entry name" value="AAA"/>
    <property type="match status" value="1"/>
</dbReference>
<dbReference type="InterPro" id="IPR002611">
    <property type="entry name" value="IstB_ATP-bd"/>
</dbReference>
<evidence type="ECO:0000313" key="8">
    <source>
        <dbReference type="Proteomes" id="UP000464624"/>
    </source>
</evidence>